<feature type="compositionally biased region" description="Polar residues" evidence="1">
    <location>
        <begin position="12"/>
        <end position="21"/>
    </location>
</feature>
<dbReference type="Pfam" id="PF13699">
    <property type="entry name" value="eCIS_core"/>
    <property type="match status" value="1"/>
</dbReference>
<dbReference type="RefSeq" id="WP_136370885.1">
    <property type="nucleotide sequence ID" value="NZ_SSOB01000019.1"/>
</dbReference>
<organism evidence="3 4">
    <name type="scientific">Cohnella fermenti</name>
    <dbReference type="NCBI Taxonomy" id="2565925"/>
    <lineage>
        <taxon>Bacteria</taxon>
        <taxon>Bacillati</taxon>
        <taxon>Bacillota</taxon>
        <taxon>Bacilli</taxon>
        <taxon>Bacillales</taxon>
        <taxon>Paenibacillaceae</taxon>
        <taxon>Cohnella</taxon>
    </lineage>
</organism>
<protein>
    <submittedName>
        <fullName evidence="3">DUF4157 domain-containing protein</fullName>
    </submittedName>
</protein>
<feature type="domain" description="eCIS core" evidence="2">
    <location>
        <begin position="64"/>
        <end position="137"/>
    </location>
</feature>
<evidence type="ECO:0000256" key="1">
    <source>
        <dbReference type="SAM" id="MobiDB-lite"/>
    </source>
</evidence>
<keyword evidence="4" id="KW-1185">Reference proteome</keyword>
<feature type="compositionally biased region" description="Low complexity" evidence="1">
    <location>
        <begin position="183"/>
        <end position="198"/>
    </location>
</feature>
<dbReference type="Proteomes" id="UP000310636">
    <property type="component" value="Unassembled WGS sequence"/>
</dbReference>
<proteinExistence type="predicted"/>
<dbReference type="AlphaFoldDB" id="A0A4S4BTG5"/>
<sequence>MRGYHPSVGKQAASQKQSNISRPLPGRPVLQRARATDTEKLASLQGSAGNRAVLQMFRQADNKMPVNVQAKMEGALGSDFSDVRIHANSSKASEAGALAYTQGTDIHFAPGKYNPNQPGGQRLLGHELAHVVQQKAGRVAPTGQLASGALLNDSPALEQEADRLGSQAASAPDLGGEAIQRLAEAGSSGATSGSRDSGVMQRMPSAEQVKATLGQPKEHMKLFGKTIKQNSTHYRSYLDKLDTFDRFVDNHVVAASPGEIDFQLNQVMALYEQVEQVSDEYIRHNRNDSKDKKVVYIRKIREILPFEKTAVRSSAAEYKADPNKRRPPWKLLTSAGIVKLSSAMSTGATGKGGINSVEFFEVGPGKEGVFKATKDRILAEEELPPNATEAEKEVAFLETGVASHGGIDRNDAKLANRNVAMSRLDQLLGAGVIAKAEFALYNNGSGIVRGTFMEKAKGKEAFSVVSKLGEDIEQGREESFDMNEPAFQRALSRLNLIDALAMQVDRHTGNFYIDRDREGRTVGLTGIDNDMAFGTETNLVARHNNYHGLSRYVDKELAERILALKPADLAVIMEGLLSDTEIAALLERLQKLQAHLRQETTMLLDRDEWGKVDVNARSNDKGYAAMFDKPITAARNKAKR</sequence>
<gene>
    <name evidence="3" type="ORF">E6C55_16345</name>
</gene>
<evidence type="ECO:0000259" key="2">
    <source>
        <dbReference type="Pfam" id="PF13699"/>
    </source>
</evidence>
<dbReference type="OrthoDB" id="292792at2"/>
<feature type="region of interest" description="Disordered" evidence="1">
    <location>
        <begin position="183"/>
        <end position="206"/>
    </location>
</feature>
<dbReference type="InterPro" id="IPR025295">
    <property type="entry name" value="eCIS_core_dom"/>
</dbReference>
<evidence type="ECO:0000313" key="3">
    <source>
        <dbReference type="EMBL" id="THF77585.1"/>
    </source>
</evidence>
<evidence type="ECO:0000313" key="4">
    <source>
        <dbReference type="Proteomes" id="UP000310636"/>
    </source>
</evidence>
<feature type="region of interest" description="Disordered" evidence="1">
    <location>
        <begin position="1"/>
        <end position="28"/>
    </location>
</feature>
<accession>A0A4S4BTG5</accession>
<name>A0A4S4BTG5_9BACL</name>
<comment type="caution">
    <text evidence="3">The sequence shown here is derived from an EMBL/GenBank/DDBJ whole genome shotgun (WGS) entry which is preliminary data.</text>
</comment>
<dbReference type="EMBL" id="SSOB01000019">
    <property type="protein sequence ID" value="THF77585.1"/>
    <property type="molecule type" value="Genomic_DNA"/>
</dbReference>
<reference evidence="3 4" key="1">
    <citation type="submission" date="2019-04" db="EMBL/GenBank/DDBJ databases">
        <title>Cohnella sp. nov. isolated from preserved vegetables.</title>
        <authorList>
            <person name="Lin S.-Y."/>
            <person name="Hung M.-H."/>
            <person name="Young C.-C."/>
        </authorList>
    </citation>
    <scope>NUCLEOTIDE SEQUENCE [LARGE SCALE GENOMIC DNA]</scope>
    <source>
        <strain evidence="3 4">CC-MHH1044</strain>
    </source>
</reference>